<sequence length="84" mass="9594">VENEGDKPRASIAVEREDDNAILSRNQDHVVKILSTTNHQRRGDLLQLPISGLGHPMVKVNILVMDQHQCQLMNKPAQLFDRYH</sequence>
<dbReference type="Proteomes" id="UP000887565">
    <property type="component" value="Unplaced"/>
</dbReference>
<accession>A0A915J4Y2</accession>
<keyword evidence="1" id="KW-1185">Reference proteome</keyword>
<dbReference type="AlphaFoldDB" id="A0A915J4Y2"/>
<organism evidence="1 2">
    <name type="scientific">Romanomermis culicivorax</name>
    <name type="common">Nematode worm</name>
    <dbReference type="NCBI Taxonomy" id="13658"/>
    <lineage>
        <taxon>Eukaryota</taxon>
        <taxon>Metazoa</taxon>
        <taxon>Ecdysozoa</taxon>
        <taxon>Nematoda</taxon>
        <taxon>Enoplea</taxon>
        <taxon>Dorylaimia</taxon>
        <taxon>Mermithida</taxon>
        <taxon>Mermithoidea</taxon>
        <taxon>Mermithidae</taxon>
        <taxon>Romanomermis</taxon>
    </lineage>
</organism>
<evidence type="ECO:0000313" key="1">
    <source>
        <dbReference type="Proteomes" id="UP000887565"/>
    </source>
</evidence>
<reference evidence="2" key="1">
    <citation type="submission" date="2022-11" db="UniProtKB">
        <authorList>
            <consortium name="WormBaseParasite"/>
        </authorList>
    </citation>
    <scope>IDENTIFICATION</scope>
</reference>
<protein>
    <submittedName>
        <fullName evidence="2">Uncharacterized protein</fullName>
    </submittedName>
</protein>
<dbReference type="WBParaSite" id="nRc.2.0.1.t20777-RA">
    <property type="protein sequence ID" value="nRc.2.0.1.t20777-RA"/>
    <property type="gene ID" value="nRc.2.0.1.g20777"/>
</dbReference>
<evidence type="ECO:0000313" key="2">
    <source>
        <dbReference type="WBParaSite" id="nRc.2.0.1.t20777-RA"/>
    </source>
</evidence>
<name>A0A915J4Y2_ROMCU</name>
<proteinExistence type="predicted"/>